<dbReference type="PRINTS" id="PR00778">
    <property type="entry name" value="HTHARSR"/>
</dbReference>
<reference evidence="5 6" key="1">
    <citation type="submission" date="2023-05" db="EMBL/GenBank/DDBJ databases">
        <title>Corynebacterium suedekumii sp. nov. and Corynebacterium breve sp. nov. isolated from raw cow's milk.</title>
        <authorList>
            <person name="Baer M.K."/>
            <person name="Mehl L."/>
            <person name="Hellmuth R."/>
            <person name="Marke G."/>
            <person name="Lipski A."/>
        </authorList>
    </citation>
    <scope>NUCLEOTIDE SEQUENCE [LARGE SCALE GENOMIC DNA]</scope>
    <source>
        <strain evidence="5 6">R4</strain>
    </source>
</reference>
<accession>A0ABY8VI01</accession>
<dbReference type="InterPro" id="IPR011991">
    <property type="entry name" value="ArsR-like_HTH"/>
</dbReference>
<dbReference type="PROSITE" id="PS50987">
    <property type="entry name" value="HTH_ARSR_2"/>
    <property type="match status" value="1"/>
</dbReference>
<protein>
    <submittedName>
        <fullName evidence="5">Metalloregulator ArsR/SmtB family transcription factor</fullName>
    </submittedName>
</protein>
<proteinExistence type="predicted"/>
<dbReference type="InterPro" id="IPR001845">
    <property type="entry name" value="HTH_ArsR_DNA-bd_dom"/>
</dbReference>
<dbReference type="PANTHER" id="PTHR33154">
    <property type="entry name" value="TRANSCRIPTIONAL REGULATOR, ARSR FAMILY"/>
    <property type="match status" value="1"/>
</dbReference>
<sequence>MRRYELYYSRSMSTECCSLGTGPLSENEATRYAAIFKVLAEPSRLQLLSELTDNSCAPKTVNELTDITGLSQSTVSHHLKRLTDEGLVEKVRDGRTVTHRVIPDVFAELRTVLQMD</sequence>
<evidence type="ECO:0000313" key="5">
    <source>
        <dbReference type="EMBL" id="WIM67849.1"/>
    </source>
</evidence>
<dbReference type="SMART" id="SM00418">
    <property type="entry name" value="HTH_ARSR"/>
    <property type="match status" value="1"/>
</dbReference>
<dbReference type="NCBIfam" id="NF033788">
    <property type="entry name" value="HTH_metalloreg"/>
    <property type="match status" value="1"/>
</dbReference>
<dbReference type="Proteomes" id="UP001225598">
    <property type="component" value="Chromosome"/>
</dbReference>
<gene>
    <name evidence="5" type="ORF">QP027_00120</name>
</gene>
<dbReference type="SUPFAM" id="SSF46785">
    <property type="entry name" value="Winged helix' DNA-binding domain"/>
    <property type="match status" value="1"/>
</dbReference>
<keyword evidence="3" id="KW-0804">Transcription</keyword>
<evidence type="ECO:0000256" key="3">
    <source>
        <dbReference type="ARBA" id="ARBA00023163"/>
    </source>
</evidence>
<dbReference type="InterPro" id="IPR036390">
    <property type="entry name" value="WH_DNA-bd_sf"/>
</dbReference>
<dbReference type="Gene3D" id="1.10.10.10">
    <property type="entry name" value="Winged helix-like DNA-binding domain superfamily/Winged helix DNA-binding domain"/>
    <property type="match status" value="1"/>
</dbReference>
<keyword evidence="6" id="KW-1185">Reference proteome</keyword>
<feature type="domain" description="HTH arsR-type" evidence="4">
    <location>
        <begin position="24"/>
        <end position="116"/>
    </location>
</feature>
<dbReference type="Pfam" id="PF01022">
    <property type="entry name" value="HTH_5"/>
    <property type="match status" value="1"/>
</dbReference>
<dbReference type="PANTHER" id="PTHR33154:SF18">
    <property type="entry name" value="ARSENICAL RESISTANCE OPERON REPRESSOR"/>
    <property type="match status" value="1"/>
</dbReference>
<name>A0ABY8VI01_9CORY</name>
<dbReference type="CDD" id="cd00090">
    <property type="entry name" value="HTH_ARSR"/>
    <property type="match status" value="1"/>
</dbReference>
<evidence type="ECO:0000256" key="2">
    <source>
        <dbReference type="ARBA" id="ARBA00023125"/>
    </source>
</evidence>
<organism evidence="5 6">
    <name type="scientific">Corynebacterium breve</name>
    <dbReference type="NCBI Taxonomy" id="3049799"/>
    <lineage>
        <taxon>Bacteria</taxon>
        <taxon>Bacillati</taxon>
        <taxon>Actinomycetota</taxon>
        <taxon>Actinomycetes</taxon>
        <taxon>Mycobacteriales</taxon>
        <taxon>Corynebacteriaceae</taxon>
        <taxon>Corynebacterium</taxon>
    </lineage>
</organism>
<dbReference type="SMART" id="SM00419">
    <property type="entry name" value="HTH_CRP"/>
    <property type="match status" value="1"/>
</dbReference>
<keyword evidence="2" id="KW-0238">DNA-binding</keyword>
<dbReference type="InterPro" id="IPR012318">
    <property type="entry name" value="HTH_CRP"/>
</dbReference>
<evidence type="ECO:0000256" key="1">
    <source>
        <dbReference type="ARBA" id="ARBA00023015"/>
    </source>
</evidence>
<evidence type="ECO:0000259" key="4">
    <source>
        <dbReference type="PROSITE" id="PS50987"/>
    </source>
</evidence>
<dbReference type="InterPro" id="IPR051081">
    <property type="entry name" value="HTH_MetalResp_TranReg"/>
</dbReference>
<evidence type="ECO:0000313" key="6">
    <source>
        <dbReference type="Proteomes" id="UP001225598"/>
    </source>
</evidence>
<dbReference type="EMBL" id="CP126969">
    <property type="protein sequence ID" value="WIM67849.1"/>
    <property type="molecule type" value="Genomic_DNA"/>
</dbReference>
<dbReference type="InterPro" id="IPR036388">
    <property type="entry name" value="WH-like_DNA-bd_sf"/>
</dbReference>
<keyword evidence="1" id="KW-0805">Transcription regulation</keyword>